<dbReference type="FunFam" id="3.40.190.10:FF:000005">
    <property type="entry name" value="Porphobilinogen deaminase"/>
    <property type="match status" value="1"/>
</dbReference>
<dbReference type="CDD" id="cd13646">
    <property type="entry name" value="PBP2_EcHMBS_like"/>
    <property type="match status" value="1"/>
</dbReference>
<feature type="domain" description="Porphobilinogen deaminase N-terminal" evidence="9">
    <location>
        <begin position="13"/>
        <end position="219"/>
    </location>
</feature>
<evidence type="ECO:0000256" key="5">
    <source>
        <dbReference type="ARBA" id="ARBA00022679"/>
    </source>
</evidence>
<reference evidence="11 12" key="1">
    <citation type="journal article" date="2012" name="J. Bacteriol.">
        <title>Genome sequence of proteorhodopsin-containing sea ice bacterium Glaciecola punicea ACAM 611T.</title>
        <authorList>
            <person name="Qin Q.-L."/>
            <person name="Xie B.-B."/>
            <person name="Shu Y.-L."/>
            <person name="Rong J.-C."/>
            <person name="Zhao D.-L."/>
            <person name="Zhang X.-Y."/>
            <person name="Chen X.-L."/>
            <person name="Zhou B.-C."/>
            <person name="Zhanga Y.-Z."/>
        </authorList>
    </citation>
    <scope>NUCLEOTIDE SEQUENCE [LARGE SCALE GENOMIC DNA]</scope>
    <source>
        <strain evidence="11 12">ACAM 611</strain>
    </source>
</reference>
<dbReference type="SUPFAM" id="SSF54782">
    <property type="entry name" value="Porphobilinogen deaminase (hydroxymethylbilane synthase), C-terminal domain"/>
    <property type="match status" value="1"/>
</dbReference>
<dbReference type="PROSITE" id="PS00533">
    <property type="entry name" value="PORPHOBILINOGEN_DEAM"/>
    <property type="match status" value="1"/>
</dbReference>
<comment type="pathway">
    <text evidence="2">Porphyrin-containing compound metabolism; protoporphyrin-IX biosynthesis; coproporphyrinogen-III from 5-aminolevulinate: step 2/4.</text>
</comment>
<organism evidence="11 12">
    <name type="scientific">Glaciecola punicea ACAM 611</name>
    <dbReference type="NCBI Taxonomy" id="1121923"/>
    <lineage>
        <taxon>Bacteria</taxon>
        <taxon>Pseudomonadati</taxon>
        <taxon>Pseudomonadota</taxon>
        <taxon>Gammaproteobacteria</taxon>
        <taxon>Alteromonadales</taxon>
        <taxon>Alteromonadaceae</taxon>
        <taxon>Glaciecola</taxon>
    </lineage>
</organism>
<dbReference type="GO" id="GO:0004418">
    <property type="term" value="F:hydroxymethylbilane synthase activity"/>
    <property type="evidence" value="ECO:0007669"/>
    <property type="project" value="UniProtKB-UniRule"/>
</dbReference>
<dbReference type="PANTHER" id="PTHR11557:SF0">
    <property type="entry name" value="PORPHOBILINOGEN DEAMINASE"/>
    <property type="match status" value="1"/>
</dbReference>
<dbReference type="EMBL" id="BAET01000002">
    <property type="protein sequence ID" value="GAB54314.1"/>
    <property type="molecule type" value="Genomic_DNA"/>
</dbReference>
<feature type="modified residue" description="S-(dipyrrolylmethanemethyl)cysteine" evidence="8">
    <location>
        <position position="249"/>
    </location>
</feature>
<dbReference type="FunFam" id="3.40.190.10:FF:000004">
    <property type="entry name" value="Porphobilinogen deaminase"/>
    <property type="match status" value="1"/>
</dbReference>
<dbReference type="EC" id="2.5.1.61" evidence="8"/>
<accession>H5T7N7</accession>
<evidence type="ECO:0000313" key="11">
    <source>
        <dbReference type="EMBL" id="GAB54314.1"/>
    </source>
</evidence>
<dbReference type="Proteomes" id="UP000053586">
    <property type="component" value="Unassembled WGS sequence"/>
</dbReference>
<reference evidence="11 12" key="2">
    <citation type="journal article" date="2017" name="Antonie Van Leeuwenhoek">
        <title>Rhizobium rhizosphaerae sp. nov., a novel species isolated from rice rhizosphere.</title>
        <authorList>
            <person name="Zhao J.J."/>
            <person name="Zhang J."/>
            <person name="Zhang R.J."/>
            <person name="Zhang C.W."/>
            <person name="Yin H.Q."/>
            <person name="Zhang X.X."/>
        </authorList>
    </citation>
    <scope>NUCLEOTIDE SEQUENCE [LARGE SCALE GENOMIC DNA]</scope>
    <source>
        <strain evidence="11 12">ACAM 611</strain>
    </source>
</reference>
<comment type="similarity">
    <text evidence="3 8">Belongs to the HMBS family.</text>
</comment>
<evidence type="ECO:0000256" key="7">
    <source>
        <dbReference type="ARBA" id="ARBA00048169"/>
    </source>
</evidence>
<dbReference type="HAMAP" id="MF_00260">
    <property type="entry name" value="Porphobil_deam"/>
    <property type="match status" value="1"/>
</dbReference>
<gene>
    <name evidence="8 11" type="primary">hemC</name>
    <name evidence="11" type="ORF">GPUN_0160</name>
</gene>
<comment type="miscellaneous">
    <text evidence="8">The porphobilinogen subunits are added to the dipyrromethane group.</text>
</comment>
<evidence type="ECO:0000313" key="12">
    <source>
        <dbReference type="Proteomes" id="UP000053586"/>
    </source>
</evidence>
<sequence length="324" mass="35001">MQKTSMQTTKSVIRIATRKSDLAMWQAHYVQDQLLKHFPNLTIELVPMSTQGDRILDSPLAKIGGKGLFIKELEVAMQDGLADLAVHSMKDIPVAFPDEFGLHCICERENPFDAFVSNAFARFDDLPQGAVVGTSSLRRQAQLKAVRPDLTIKDLRGNVNTRLHKLDKGEYDAIILAAAGLIRLDMKARIKHELDPLMCLPAVGQGAVGIECRNDDEALIAMLQKLNHSETALRVSAERAMNAKLLGGCQVPIGSFAQFSYGDKKGIGELSMSALVASPDGTKILKTSAKINCAVDDIAAAKKVGVSLADALLSQGARAILDAL</sequence>
<comment type="caution">
    <text evidence="11">The sequence shown here is derived from an EMBL/GenBank/DDBJ whole genome shotgun (WGS) entry which is preliminary data.</text>
</comment>
<dbReference type="PIRSF" id="PIRSF001438">
    <property type="entry name" value="4pyrrol_synth_OHMeBilane_synth"/>
    <property type="match status" value="1"/>
</dbReference>
<dbReference type="InterPro" id="IPR036803">
    <property type="entry name" value="Porphobilinogen_deaminase_C_sf"/>
</dbReference>
<dbReference type="Gene3D" id="3.40.190.10">
    <property type="entry name" value="Periplasmic binding protein-like II"/>
    <property type="match status" value="2"/>
</dbReference>
<dbReference type="GO" id="GO:0006782">
    <property type="term" value="P:protoporphyrinogen IX biosynthetic process"/>
    <property type="evidence" value="ECO:0007669"/>
    <property type="project" value="UniProtKB-UniRule"/>
</dbReference>
<evidence type="ECO:0000259" key="9">
    <source>
        <dbReference type="Pfam" id="PF01379"/>
    </source>
</evidence>
<evidence type="ECO:0000256" key="8">
    <source>
        <dbReference type="HAMAP-Rule" id="MF_00260"/>
    </source>
</evidence>
<dbReference type="InterPro" id="IPR022418">
    <property type="entry name" value="Porphobilinogen_deaminase_C"/>
</dbReference>
<dbReference type="Gene3D" id="3.30.160.40">
    <property type="entry name" value="Porphobilinogen deaminase, C-terminal domain"/>
    <property type="match status" value="1"/>
</dbReference>
<name>H5T7N7_9ALTE</name>
<protein>
    <recommendedName>
        <fullName evidence="8">Porphobilinogen deaminase</fullName>
        <shortName evidence="8">PBG</shortName>
        <ecNumber evidence="8">2.5.1.61</ecNumber>
    </recommendedName>
    <alternativeName>
        <fullName evidence="8">Hydroxymethylbilane synthase</fullName>
        <shortName evidence="8">HMBS</shortName>
    </alternativeName>
    <alternativeName>
        <fullName evidence="8">Pre-uroporphyrinogen synthase</fullName>
    </alternativeName>
</protein>
<comment type="subunit">
    <text evidence="4 8">Monomer.</text>
</comment>
<evidence type="ECO:0000256" key="3">
    <source>
        <dbReference type="ARBA" id="ARBA00005638"/>
    </source>
</evidence>
<dbReference type="RefSeq" id="WP_006002410.1">
    <property type="nucleotide sequence ID" value="NZ_BAET01000002.1"/>
</dbReference>
<evidence type="ECO:0000256" key="4">
    <source>
        <dbReference type="ARBA" id="ARBA00011245"/>
    </source>
</evidence>
<dbReference type="InterPro" id="IPR022419">
    <property type="entry name" value="Porphobilin_deaminase_cofac_BS"/>
</dbReference>
<dbReference type="InterPro" id="IPR000860">
    <property type="entry name" value="HemC"/>
</dbReference>
<keyword evidence="6 8" id="KW-0627">Porphyrin biosynthesis</keyword>
<dbReference type="UniPathway" id="UPA00251">
    <property type="reaction ID" value="UER00319"/>
</dbReference>
<dbReference type="eggNOG" id="COG0181">
    <property type="taxonomic scope" value="Bacteria"/>
</dbReference>
<dbReference type="GO" id="GO:0005737">
    <property type="term" value="C:cytoplasm"/>
    <property type="evidence" value="ECO:0007669"/>
    <property type="project" value="UniProtKB-UniRule"/>
</dbReference>
<dbReference type="PRINTS" id="PR00151">
    <property type="entry name" value="PORPHBDMNASE"/>
</dbReference>
<proteinExistence type="inferred from homology"/>
<evidence type="ECO:0000259" key="10">
    <source>
        <dbReference type="Pfam" id="PF03900"/>
    </source>
</evidence>
<dbReference type="Pfam" id="PF03900">
    <property type="entry name" value="Porphobil_deamC"/>
    <property type="match status" value="1"/>
</dbReference>
<comment type="function">
    <text evidence="1 8">Tetrapolymerization of the monopyrrole PBG into the hydroxymethylbilane pre-uroporphyrinogen in several discrete steps.</text>
</comment>
<dbReference type="STRING" id="56804.BAE46_04090"/>
<evidence type="ECO:0000256" key="1">
    <source>
        <dbReference type="ARBA" id="ARBA00002869"/>
    </source>
</evidence>
<dbReference type="InterPro" id="IPR022417">
    <property type="entry name" value="Porphobilin_deaminase_N"/>
</dbReference>
<feature type="domain" description="Porphobilinogen deaminase C-terminal" evidence="10">
    <location>
        <begin position="233"/>
        <end position="313"/>
    </location>
</feature>
<dbReference type="NCBIfam" id="TIGR00212">
    <property type="entry name" value="hemC"/>
    <property type="match status" value="1"/>
</dbReference>
<dbReference type="SUPFAM" id="SSF53850">
    <property type="entry name" value="Periplasmic binding protein-like II"/>
    <property type="match status" value="1"/>
</dbReference>
<evidence type="ECO:0000256" key="6">
    <source>
        <dbReference type="ARBA" id="ARBA00023244"/>
    </source>
</evidence>
<evidence type="ECO:0000256" key="2">
    <source>
        <dbReference type="ARBA" id="ARBA00004735"/>
    </source>
</evidence>
<keyword evidence="12" id="KW-1185">Reference proteome</keyword>
<dbReference type="AlphaFoldDB" id="H5T7N7"/>
<dbReference type="PANTHER" id="PTHR11557">
    <property type="entry name" value="PORPHOBILINOGEN DEAMINASE"/>
    <property type="match status" value="1"/>
</dbReference>
<dbReference type="Pfam" id="PF01379">
    <property type="entry name" value="Porphobil_deam"/>
    <property type="match status" value="1"/>
</dbReference>
<keyword evidence="5 8" id="KW-0808">Transferase</keyword>
<comment type="cofactor">
    <cofactor evidence="8">
        <name>dipyrromethane</name>
        <dbReference type="ChEBI" id="CHEBI:60342"/>
    </cofactor>
    <text evidence="8">Binds 1 dipyrromethane group covalently.</text>
</comment>
<comment type="catalytic activity">
    <reaction evidence="7 8">
        <text>4 porphobilinogen + H2O = hydroxymethylbilane + 4 NH4(+)</text>
        <dbReference type="Rhea" id="RHEA:13185"/>
        <dbReference type="ChEBI" id="CHEBI:15377"/>
        <dbReference type="ChEBI" id="CHEBI:28938"/>
        <dbReference type="ChEBI" id="CHEBI:57845"/>
        <dbReference type="ChEBI" id="CHEBI:58126"/>
        <dbReference type="EC" id="2.5.1.61"/>
    </reaction>
</comment>